<feature type="domain" description="SRP54-type proteins GTP-binding" evidence="11">
    <location>
        <begin position="270"/>
        <end position="283"/>
    </location>
</feature>
<feature type="binding site" evidence="10">
    <location>
        <begin position="191"/>
        <end position="195"/>
    </location>
    <ligand>
        <name>GTP</name>
        <dbReference type="ChEBI" id="CHEBI:37565"/>
    </ligand>
</feature>
<reference evidence="12" key="1">
    <citation type="journal article" date="2014" name="Int. J. Syst. Evol. Microbiol.">
        <title>Complete genome sequence of Corynebacterium casei LMG S-19264T (=DSM 44701T), isolated from a smear-ripened cheese.</title>
        <authorList>
            <consortium name="US DOE Joint Genome Institute (JGI-PGF)"/>
            <person name="Walter F."/>
            <person name="Albersmeier A."/>
            <person name="Kalinowski J."/>
            <person name="Ruckert C."/>
        </authorList>
    </citation>
    <scope>NUCLEOTIDE SEQUENCE</scope>
    <source>
        <strain evidence="12">KCTC 23714</strain>
    </source>
</reference>
<comment type="function">
    <text evidence="10">Involved in targeting and insertion of nascent membrane proteins into the cytoplasmic membrane. Binds to the hydrophobic signal sequence of the ribosome-nascent chain (RNC) as it emerges from the ribosomes. The SRP-RNC complex is then targeted to the cytoplasmic membrane where it interacts with the SRP receptor FtsY. Interaction with FtsY leads to the transfer of the RNC complex to the Sec translocase for insertion into the membrane, the hydrolysis of GTP by both Ffh and FtsY, and the dissociation of the SRP-FtsY complex into the individual components.</text>
</comment>
<evidence type="ECO:0000313" key="12">
    <source>
        <dbReference type="EMBL" id="GGW32992.1"/>
    </source>
</evidence>
<dbReference type="GO" id="GO:0003924">
    <property type="term" value="F:GTPase activity"/>
    <property type="evidence" value="ECO:0007669"/>
    <property type="project" value="UniProtKB-UniRule"/>
</dbReference>
<keyword evidence="10" id="KW-0963">Cytoplasm</keyword>
<gene>
    <name evidence="10 12" type="primary">ffh</name>
    <name evidence="12" type="ORF">GCM10011452_21770</name>
</gene>
<proteinExistence type="inferred from homology"/>
<organism evidence="12 13">
    <name type="scientific">Gemmobacter lanyuensis</name>
    <dbReference type="NCBI Taxonomy" id="1054497"/>
    <lineage>
        <taxon>Bacteria</taxon>
        <taxon>Pseudomonadati</taxon>
        <taxon>Pseudomonadota</taxon>
        <taxon>Alphaproteobacteria</taxon>
        <taxon>Rhodobacterales</taxon>
        <taxon>Paracoccaceae</taxon>
        <taxon>Gemmobacter</taxon>
    </lineage>
</organism>
<dbReference type="InterPro" id="IPR036891">
    <property type="entry name" value="Signal_recog_part_SRP54_M_sf"/>
</dbReference>
<dbReference type="InterPro" id="IPR003593">
    <property type="entry name" value="AAA+_ATPase"/>
</dbReference>
<dbReference type="Pfam" id="PF02881">
    <property type="entry name" value="SRP54_N"/>
    <property type="match status" value="1"/>
</dbReference>
<dbReference type="PANTHER" id="PTHR11564:SF5">
    <property type="entry name" value="SIGNAL RECOGNITION PARTICLE SUBUNIT SRP54"/>
    <property type="match status" value="1"/>
</dbReference>
<comment type="similarity">
    <text evidence="2 10">Belongs to the GTP-binding SRP family. SRP54 subfamily.</text>
</comment>
<dbReference type="PROSITE" id="PS00300">
    <property type="entry name" value="SRP54"/>
    <property type="match status" value="1"/>
</dbReference>
<dbReference type="InterPro" id="IPR000897">
    <property type="entry name" value="SRP54_GTPase_dom"/>
</dbReference>
<keyword evidence="8 10" id="KW-0687">Ribonucleoprotein</keyword>
<comment type="catalytic activity">
    <reaction evidence="9 10">
        <text>GTP + H2O = GDP + phosphate + H(+)</text>
        <dbReference type="Rhea" id="RHEA:19669"/>
        <dbReference type="ChEBI" id="CHEBI:15377"/>
        <dbReference type="ChEBI" id="CHEBI:15378"/>
        <dbReference type="ChEBI" id="CHEBI:37565"/>
        <dbReference type="ChEBI" id="CHEBI:43474"/>
        <dbReference type="ChEBI" id="CHEBI:58189"/>
        <dbReference type="EC" id="3.6.5.4"/>
    </reaction>
</comment>
<dbReference type="Pfam" id="PF02978">
    <property type="entry name" value="SRP_SPB"/>
    <property type="match status" value="1"/>
</dbReference>
<dbReference type="InterPro" id="IPR004125">
    <property type="entry name" value="Signal_recog_particle_SRP54_M"/>
</dbReference>
<dbReference type="GO" id="GO:0005525">
    <property type="term" value="F:GTP binding"/>
    <property type="evidence" value="ECO:0007669"/>
    <property type="project" value="UniProtKB-UniRule"/>
</dbReference>
<dbReference type="Gene3D" id="1.20.120.140">
    <property type="entry name" value="Signal recognition particle SRP54, nucleotide-binding domain"/>
    <property type="match status" value="1"/>
</dbReference>
<dbReference type="InterPro" id="IPR027417">
    <property type="entry name" value="P-loop_NTPase"/>
</dbReference>
<dbReference type="CDD" id="cd18539">
    <property type="entry name" value="SRP_G"/>
    <property type="match status" value="1"/>
</dbReference>
<keyword evidence="5 10" id="KW-0694">RNA-binding</keyword>
<reference evidence="12" key="2">
    <citation type="submission" date="2020-09" db="EMBL/GenBank/DDBJ databases">
        <authorList>
            <person name="Sun Q."/>
            <person name="Kim S."/>
        </authorList>
    </citation>
    <scope>NUCLEOTIDE SEQUENCE</scope>
    <source>
        <strain evidence="12">KCTC 23714</strain>
    </source>
</reference>
<feature type="binding site" evidence="10">
    <location>
        <begin position="108"/>
        <end position="115"/>
    </location>
    <ligand>
        <name>GTP</name>
        <dbReference type="ChEBI" id="CHEBI:37565"/>
    </ligand>
</feature>
<dbReference type="GO" id="GO:0006614">
    <property type="term" value="P:SRP-dependent cotranslational protein targeting to membrane"/>
    <property type="evidence" value="ECO:0007669"/>
    <property type="project" value="InterPro"/>
</dbReference>
<dbReference type="RefSeq" id="WP_189633891.1">
    <property type="nucleotide sequence ID" value="NZ_BMYQ01000006.1"/>
</dbReference>
<dbReference type="InterPro" id="IPR013822">
    <property type="entry name" value="Signal_recog_particl_SRP54_hlx"/>
</dbReference>
<evidence type="ECO:0000256" key="10">
    <source>
        <dbReference type="HAMAP-Rule" id="MF_00306"/>
    </source>
</evidence>
<keyword evidence="13" id="KW-1185">Reference proteome</keyword>
<evidence type="ECO:0000256" key="9">
    <source>
        <dbReference type="ARBA" id="ARBA00048027"/>
    </source>
</evidence>
<keyword evidence="6 10" id="KW-0342">GTP-binding</keyword>
<comment type="subcellular location">
    <subcellularLocation>
        <location evidence="1">Cell inner membrane</location>
        <topology evidence="1">Peripheral membrane protein</topology>
        <orientation evidence="1">Cytoplasmic side</orientation>
    </subcellularLocation>
    <subcellularLocation>
        <location evidence="10">Cytoplasm</location>
    </subcellularLocation>
    <text evidence="10">The SRP-RNC complex is targeted to the cytoplasmic membrane.</text>
</comment>
<evidence type="ECO:0000256" key="7">
    <source>
        <dbReference type="ARBA" id="ARBA00023135"/>
    </source>
</evidence>
<accession>A0A918IU61</accession>
<dbReference type="Gene3D" id="3.40.50.300">
    <property type="entry name" value="P-loop containing nucleotide triphosphate hydrolases"/>
    <property type="match status" value="1"/>
</dbReference>
<dbReference type="SUPFAM" id="SSF47446">
    <property type="entry name" value="Signal peptide-binding domain"/>
    <property type="match status" value="1"/>
</dbReference>
<dbReference type="InterPro" id="IPR022941">
    <property type="entry name" value="SRP54"/>
</dbReference>
<evidence type="ECO:0000313" key="13">
    <source>
        <dbReference type="Proteomes" id="UP000628984"/>
    </source>
</evidence>
<dbReference type="Pfam" id="PF00448">
    <property type="entry name" value="SRP54"/>
    <property type="match status" value="1"/>
</dbReference>
<dbReference type="GO" id="GO:0008312">
    <property type="term" value="F:7S RNA binding"/>
    <property type="evidence" value="ECO:0007669"/>
    <property type="project" value="InterPro"/>
</dbReference>
<keyword evidence="7 10" id="KW-0733">Signal recognition particle</keyword>
<dbReference type="EMBL" id="BMYQ01000006">
    <property type="protein sequence ID" value="GGW32992.1"/>
    <property type="molecule type" value="Genomic_DNA"/>
</dbReference>
<protein>
    <recommendedName>
        <fullName evidence="10">Signal recognition particle protein</fullName>
        <ecNumber evidence="10">3.6.5.4</ecNumber>
    </recommendedName>
    <alternativeName>
        <fullName evidence="10">Fifty-four homolog</fullName>
    </alternativeName>
</protein>
<dbReference type="NCBIfam" id="TIGR00959">
    <property type="entry name" value="ffh"/>
    <property type="match status" value="1"/>
</dbReference>
<dbReference type="HAMAP" id="MF_00306">
    <property type="entry name" value="SRP54"/>
    <property type="match status" value="1"/>
</dbReference>
<evidence type="ECO:0000256" key="6">
    <source>
        <dbReference type="ARBA" id="ARBA00023134"/>
    </source>
</evidence>
<evidence type="ECO:0000259" key="11">
    <source>
        <dbReference type="PROSITE" id="PS00300"/>
    </source>
</evidence>
<evidence type="ECO:0000256" key="1">
    <source>
        <dbReference type="ARBA" id="ARBA00004515"/>
    </source>
</evidence>
<evidence type="ECO:0000256" key="3">
    <source>
        <dbReference type="ARBA" id="ARBA00022741"/>
    </source>
</evidence>
<dbReference type="SMART" id="SM00963">
    <property type="entry name" value="SRP54_N"/>
    <property type="match status" value="1"/>
</dbReference>
<dbReference type="SUPFAM" id="SSF52540">
    <property type="entry name" value="P-loop containing nucleoside triphosphate hydrolases"/>
    <property type="match status" value="1"/>
</dbReference>
<dbReference type="Proteomes" id="UP000628984">
    <property type="component" value="Unassembled WGS sequence"/>
</dbReference>
<sequence length="505" mass="53620">MFESLSERLGGVFDRLTKQGALTEADVDTALREVRVALLEADVSLPVARDFIKAVKGKATGQAVTKSVTPGQQVVKIVHDELVRTLTGEGEPDALKIDNPPATILMVGLQGSGKTTTTAKLAKRLKEKNGKKVLLASLDTQRPAAMEQLAILAGQIGVDSLPIVKGESAVQIAKRAKMQANLGGYDVVFLDTAGRLHIDDVLMDEVQAVRDIAQPRETMLVVDGLTGQDAVNVATEFNAKVGISGVVLTRMDGDGRGGAALSMRAVTGKPIRFVGLGEKMDALDAFEPERIAGRILGMGDIVALVEKARETFEAEQAERMAKRFAKGLFNMNDLKAQLDQMLKMGGMQGVMGMLPGMGKMAKAAEQAGFDDKMLRRQIAIINSMTKKERANPDMLQASRKKRIAAGAGVEVAELNRLLKQHKQMADMMKKLGKGGMMKQAVKAMMGAKGGAMPDLANMSPEQMEEAARAMKAGMGGAGMPGLGGLGGLPRGMSLPSGLSGLMKKK</sequence>
<dbReference type="GO" id="GO:0048500">
    <property type="term" value="C:signal recognition particle"/>
    <property type="evidence" value="ECO:0007669"/>
    <property type="project" value="UniProtKB-UniRule"/>
</dbReference>
<dbReference type="Gene3D" id="1.10.260.30">
    <property type="entry name" value="Signal recognition particle, SRP54 subunit, M-domain"/>
    <property type="match status" value="1"/>
</dbReference>
<evidence type="ECO:0000256" key="8">
    <source>
        <dbReference type="ARBA" id="ARBA00023274"/>
    </source>
</evidence>
<evidence type="ECO:0000256" key="5">
    <source>
        <dbReference type="ARBA" id="ARBA00022884"/>
    </source>
</evidence>
<comment type="caution">
    <text evidence="12">The sequence shown here is derived from an EMBL/GenBank/DDBJ whole genome shotgun (WGS) entry which is preliminary data.</text>
</comment>
<dbReference type="PANTHER" id="PTHR11564">
    <property type="entry name" value="SIGNAL RECOGNITION PARTICLE 54K PROTEIN SRP54"/>
    <property type="match status" value="1"/>
</dbReference>
<dbReference type="InterPro" id="IPR042101">
    <property type="entry name" value="SRP54_N_sf"/>
</dbReference>
<keyword evidence="3 10" id="KW-0547">Nucleotide-binding</keyword>
<dbReference type="InterPro" id="IPR004780">
    <property type="entry name" value="SRP"/>
</dbReference>
<comment type="domain">
    <text evidence="10">Composed of three domains: the N-terminal N domain, which is responsible for interactions with the ribosome, the central G domain, which binds GTP, and the C-terminal M domain, which binds the RNA and the signal sequence of the RNC.</text>
</comment>
<dbReference type="GO" id="GO:0005886">
    <property type="term" value="C:plasma membrane"/>
    <property type="evidence" value="ECO:0007669"/>
    <property type="project" value="UniProtKB-SubCell"/>
</dbReference>
<feature type="binding site" evidence="10">
    <location>
        <begin position="249"/>
        <end position="252"/>
    </location>
    <ligand>
        <name>GTP</name>
        <dbReference type="ChEBI" id="CHEBI:37565"/>
    </ligand>
</feature>
<comment type="subunit">
    <text evidence="10">Part of the signal recognition particle protein translocation system, which is composed of SRP and FtsY. SRP is a ribonucleoprotein composed of Ffh and a 4.5S RNA molecule.</text>
</comment>
<evidence type="ECO:0000256" key="2">
    <source>
        <dbReference type="ARBA" id="ARBA00005450"/>
    </source>
</evidence>
<name>A0A918IU61_9RHOB</name>
<dbReference type="SMART" id="SM00382">
    <property type="entry name" value="AAA"/>
    <property type="match status" value="1"/>
</dbReference>
<evidence type="ECO:0000256" key="4">
    <source>
        <dbReference type="ARBA" id="ARBA00022801"/>
    </source>
</evidence>
<dbReference type="AlphaFoldDB" id="A0A918IU61"/>
<keyword evidence="4 10" id="KW-0378">Hydrolase</keyword>
<dbReference type="EC" id="3.6.5.4" evidence="10"/>
<dbReference type="SMART" id="SM00962">
    <property type="entry name" value="SRP54"/>
    <property type="match status" value="1"/>
</dbReference>